<name>D6STJ2_9BACT</name>
<organism evidence="3 4">
    <name type="scientific">Desulfonatronospira thiodismutans ASO3-1</name>
    <dbReference type="NCBI Taxonomy" id="555779"/>
    <lineage>
        <taxon>Bacteria</taxon>
        <taxon>Pseudomonadati</taxon>
        <taxon>Thermodesulfobacteriota</taxon>
        <taxon>Desulfovibrionia</taxon>
        <taxon>Desulfovibrionales</taxon>
        <taxon>Desulfonatronovibrionaceae</taxon>
        <taxon>Desulfonatronospira</taxon>
    </lineage>
</organism>
<comment type="cofactor">
    <cofactor evidence="1">
        <name>pyridoxal 5'-phosphate</name>
        <dbReference type="ChEBI" id="CHEBI:597326"/>
    </cofactor>
</comment>
<comment type="similarity">
    <text evidence="1">Belongs to the class-I pyridoxal-phosphate-dependent aminotransferase family.</text>
</comment>
<dbReference type="eggNOG" id="COG0436">
    <property type="taxonomic scope" value="Bacteria"/>
</dbReference>
<keyword evidence="1 3" id="KW-0032">Aminotransferase</keyword>
<dbReference type="Proteomes" id="UP000005496">
    <property type="component" value="Unassembled WGS sequence"/>
</dbReference>
<dbReference type="Gene3D" id="3.90.1150.10">
    <property type="entry name" value="Aspartate Aminotransferase, domain 1"/>
    <property type="match status" value="2"/>
</dbReference>
<dbReference type="Pfam" id="PF00155">
    <property type="entry name" value="Aminotran_1_2"/>
    <property type="match status" value="1"/>
</dbReference>
<dbReference type="GO" id="GO:0008483">
    <property type="term" value="F:transaminase activity"/>
    <property type="evidence" value="ECO:0007669"/>
    <property type="project" value="UniProtKB-KW"/>
</dbReference>
<evidence type="ECO:0000313" key="4">
    <source>
        <dbReference type="Proteomes" id="UP000005496"/>
    </source>
</evidence>
<dbReference type="NCBIfam" id="NF005305">
    <property type="entry name" value="PRK06836.1"/>
    <property type="match status" value="1"/>
</dbReference>
<dbReference type="SUPFAM" id="SSF53383">
    <property type="entry name" value="PLP-dependent transferases"/>
    <property type="match status" value="1"/>
</dbReference>
<evidence type="ECO:0000256" key="1">
    <source>
        <dbReference type="RuleBase" id="RU000481"/>
    </source>
</evidence>
<dbReference type="InterPro" id="IPR015421">
    <property type="entry name" value="PyrdxlP-dep_Trfase_major"/>
</dbReference>
<feature type="domain" description="Aminotransferase class I/classII large" evidence="2">
    <location>
        <begin position="36"/>
        <end position="384"/>
    </location>
</feature>
<dbReference type="RefSeq" id="WP_008871357.1">
    <property type="nucleotide sequence ID" value="NZ_ACJN02000003.1"/>
</dbReference>
<dbReference type="EMBL" id="ACJN02000003">
    <property type="protein sequence ID" value="EFI34008.1"/>
    <property type="molecule type" value="Genomic_DNA"/>
</dbReference>
<dbReference type="CDD" id="cd00609">
    <property type="entry name" value="AAT_like"/>
    <property type="match status" value="1"/>
</dbReference>
<dbReference type="PANTHER" id="PTHR42691">
    <property type="entry name" value="ASPARTATE AMINOTRANSFERASE YHDR-RELATED"/>
    <property type="match status" value="1"/>
</dbReference>
<comment type="caution">
    <text evidence="3">The sequence shown here is derived from an EMBL/GenBank/DDBJ whole genome shotgun (WGS) entry which is preliminary data.</text>
</comment>
<reference evidence="3" key="1">
    <citation type="submission" date="2010-05" db="EMBL/GenBank/DDBJ databases">
        <title>The draft genome of Desulfonatronospira thiodismutans ASO3-1.</title>
        <authorList>
            <consortium name="US DOE Joint Genome Institute (JGI-PGF)"/>
            <person name="Lucas S."/>
            <person name="Copeland A."/>
            <person name="Lapidus A."/>
            <person name="Cheng J.-F."/>
            <person name="Bruce D."/>
            <person name="Goodwin L."/>
            <person name="Pitluck S."/>
            <person name="Chertkov O."/>
            <person name="Brettin T."/>
            <person name="Detter J.C."/>
            <person name="Han C."/>
            <person name="Land M.L."/>
            <person name="Hauser L."/>
            <person name="Kyrpides N."/>
            <person name="Mikhailova N."/>
            <person name="Muyzer G."/>
            <person name="Woyke T."/>
        </authorList>
    </citation>
    <scope>NUCLEOTIDE SEQUENCE [LARGE SCALE GENOMIC DNA]</scope>
    <source>
        <strain evidence="3">ASO3-1</strain>
    </source>
</reference>
<evidence type="ECO:0000259" key="2">
    <source>
        <dbReference type="Pfam" id="PF00155"/>
    </source>
</evidence>
<dbReference type="InterPro" id="IPR015422">
    <property type="entry name" value="PyrdxlP-dep_Trfase_small"/>
</dbReference>
<dbReference type="PANTHER" id="PTHR42691:SF1">
    <property type="entry name" value="ASPARTATE AMINOTRANSFERASE YHDR-RELATED"/>
    <property type="match status" value="1"/>
</dbReference>
<dbReference type="PROSITE" id="PS00105">
    <property type="entry name" value="AA_TRANSFER_CLASS_1"/>
    <property type="match status" value="1"/>
</dbReference>
<keyword evidence="4" id="KW-1185">Reference proteome</keyword>
<dbReference type="AlphaFoldDB" id="D6STJ2"/>
<dbReference type="EC" id="2.6.1.-" evidence="1"/>
<dbReference type="InterPro" id="IPR004839">
    <property type="entry name" value="Aminotransferase_I/II_large"/>
</dbReference>
<dbReference type="Gene3D" id="3.40.640.10">
    <property type="entry name" value="Type I PLP-dependent aspartate aminotransferase-like (Major domain)"/>
    <property type="match status" value="1"/>
</dbReference>
<dbReference type="GO" id="GO:0030170">
    <property type="term" value="F:pyridoxal phosphate binding"/>
    <property type="evidence" value="ECO:0007669"/>
    <property type="project" value="InterPro"/>
</dbReference>
<gene>
    <name evidence="3" type="ORF">Dthio_PD1347</name>
</gene>
<sequence length="395" mass="43380">MSVLNPQVADYLEKASWIRRMFEAGSELKQKYGPENVFDFSLGNPDLPPPTEVGQGLEELGRNACKPYALGYMPNAGLPGVRKALAGVVSREQDTEVAPENIVVTCGAAGGLNAFFRAVLRPGDEVVCPAPFFVEYYFYTENFQGVFVPVPSKPVSFELDLEAMQRAITPNTRVVLINSPNNPSGQVYSREELEGLVRILEDKSKEYGQPILLISDEPYRFLTYDDTVVPPVMALYPYSLVVSSYSKSLSMAGERVGYLAVHPEMPGGDELLQGLNLTNRILGFVNAPVIGQILLEKALHVTVDTGVYSARRQAMAEIMDKAGLEFSLPKGGFYFFPKAPDGDDQKFVRDLFEENILAVPGSGFGYPGFVRFSFCISEEVIRRAETGLVRAVGNG</sequence>
<dbReference type="InterPro" id="IPR004838">
    <property type="entry name" value="NHTrfase_class1_PyrdxlP-BS"/>
</dbReference>
<protein>
    <recommendedName>
        <fullName evidence="1">Aminotransferase</fullName>
        <ecNumber evidence="1">2.6.1.-</ecNumber>
    </recommendedName>
</protein>
<dbReference type="InterPro" id="IPR015424">
    <property type="entry name" value="PyrdxlP-dep_Trfase"/>
</dbReference>
<keyword evidence="1" id="KW-0808">Transferase</keyword>
<dbReference type="OrthoDB" id="9804474at2"/>
<evidence type="ECO:0000313" key="3">
    <source>
        <dbReference type="EMBL" id="EFI34008.1"/>
    </source>
</evidence>
<proteinExistence type="inferred from homology"/>
<accession>D6STJ2</accession>